<reference evidence="2 3" key="1">
    <citation type="submission" date="2019-05" db="EMBL/GenBank/DDBJ databases">
        <title>Marivita sp. nov. isolated from sea sediment.</title>
        <authorList>
            <person name="Kim W."/>
        </authorList>
    </citation>
    <scope>NUCLEOTIDE SEQUENCE [LARGE SCALE GENOMIC DNA]</scope>
    <source>
        <strain evidence="2 3">CAU 1492</strain>
    </source>
</reference>
<dbReference type="EMBL" id="VCPC01000004">
    <property type="protein sequence ID" value="TMV10657.1"/>
    <property type="molecule type" value="Genomic_DNA"/>
</dbReference>
<sequence>MGFGIAPIVGTWAIPALVGAGCVTGAVAAVLPHPSRPVALALNTTVGLLTMLVSLEGHQWFELSLPIYLGIFAAASVAVTAGAGVARLVIERVPRPWVRIAIRIAAFWLAAMQMLMIAFPIAPST</sequence>
<keyword evidence="1" id="KW-1133">Transmembrane helix</keyword>
<gene>
    <name evidence="2" type="ORF">FGK64_17970</name>
</gene>
<proteinExistence type="predicted"/>
<accession>A0ABY2X686</accession>
<feature type="transmembrane region" description="Helical" evidence="1">
    <location>
        <begin position="38"/>
        <end position="55"/>
    </location>
</feature>
<dbReference type="RefSeq" id="WP_138865230.1">
    <property type="nucleotide sequence ID" value="NZ_VCPC01000004.1"/>
</dbReference>
<feature type="transmembrane region" description="Helical" evidence="1">
    <location>
        <begin position="12"/>
        <end position="31"/>
    </location>
</feature>
<protein>
    <recommendedName>
        <fullName evidence="4">Membrane transporter protein</fullName>
    </recommendedName>
</protein>
<keyword evidence="1" id="KW-0812">Transmembrane</keyword>
<evidence type="ECO:0000313" key="3">
    <source>
        <dbReference type="Proteomes" id="UP001191082"/>
    </source>
</evidence>
<keyword evidence="1" id="KW-0472">Membrane</keyword>
<name>A0ABY2X686_9RHOB</name>
<evidence type="ECO:0008006" key="4">
    <source>
        <dbReference type="Google" id="ProtNLM"/>
    </source>
</evidence>
<evidence type="ECO:0000256" key="1">
    <source>
        <dbReference type="SAM" id="Phobius"/>
    </source>
</evidence>
<feature type="transmembrane region" description="Helical" evidence="1">
    <location>
        <begin position="102"/>
        <end position="122"/>
    </location>
</feature>
<dbReference type="Proteomes" id="UP001191082">
    <property type="component" value="Unassembled WGS sequence"/>
</dbReference>
<feature type="transmembrane region" description="Helical" evidence="1">
    <location>
        <begin position="67"/>
        <end position="90"/>
    </location>
</feature>
<organism evidence="2 3">
    <name type="scientific">Arenibacterium halophilum</name>
    <dbReference type="NCBI Taxonomy" id="2583821"/>
    <lineage>
        <taxon>Bacteria</taxon>
        <taxon>Pseudomonadati</taxon>
        <taxon>Pseudomonadota</taxon>
        <taxon>Alphaproteobacteria</taxon>
        <taxon>Rhodobacterales</taxon>
        <taxon>Paracoccaceae</taxon>
        <taxon>Arenibacterium</taxon>
    </lineage>
</organism>
<comment type="caution">
    <text evidence="2">The sequence shown here is derived from an EMBL/GenBank/DDBJ whole genome shotgun (WGS) entry which is preliminary data.</text>
</comment>
<evidence type="ECO:0000313" key="2">
    <source>
        <dbReference type="EMBL" id="TMV10657.1"/>
    </source>
</evidence>
<keyword evidence="3" id="KW-1185">Reference proteome</keyword>